<dbReference type="PANTHER" id="PTHR35871:SF1">
    <property type="entry name" value="CXC1-LIKE CYSTEINE CLUSTER ASSOCIATED WITH KDZ TRANSPOSASES DOMAIN-CONTAINING PROTEIN"/>
    <property type="match status" value="1"/>
</dbReference>
<keyword evidence="2" id="KW-1185">Reference proteome</keyword>
<dbReference type="Proteomes" id="UP000217790">
    <property type="component" value="Unassembled WGS sequence"/>
</dbReference>
<evidence type="ECO:0000313" key="1">
    <source>
        <dbReference type="EMBL" id="PBK93484.1"/>
    </source>
</evidence>
<dbReference type="EMBL" id="KZ293656">
    <property type="protein sequence ID" value="PBK93484.1"/>
    <property type="molecule type" value="Genomic_DNA"/>
</dbReference>
<dbReference type="OrthoDB" id="10044727at2759"/>
<dbReference type="OMA" id="FKGMATI"/>
<reference evidence="2" key="1">
    <citation type="journal article" date="2017" name="Nat. Ecol. Evol.">
        <title>Genome expansion and lineage-specific genetic innovations in the forest pathogenic fungi Armillaria.</title>
        <authorList>
            <person name="Sipos G."/>
            <person name="Prasanna A.N."/>
            <person name="Walter M.C."/>
            <person name="O'Connor E."/>
            <person name="Balint B."/>
            <person name="Krizsan K."/>
            <person name="Kiss B."/>
            <person name="Hess J."/>
            <person name="Varga T."/>
            <person name="Slot J."/>
            <person name="Riley R."/>
            <person name="Boka B."/>
            <person name="Rigling D."/>
            <person name="Barry K."/>
            <person name="Lee J."/>
            <person name="Mihaltcheva S."/>
            <person name="LaButti K."/>
            <person name="Lipzen A."/>
            <person name="Waldron R."/>
            <person name="Moloney N.M."/>
            <person name="Sperisen C."/>
            <person name="Kredics L."/>
            <person name="Vagvoelgyi C."/>
            <person name="Patrignani A."/>
            <person name="Fitzpatrick D."/>
            <person name="Nagy I."/>
            <person name="Doyle S."/>
            <person name="Anderson J.B."/>
            <person name="Grigoriev I.V."/>
            <person name="Gueldener U."/>
            <person name="Muensterkoetter M."/>
            <person name="Nagy L.G."/>
        </authorList>
    </citation>
    <scope>NUCLEOTIDE SEQUENCE [LARGE SCALE GENOMIC DNA]</scope>
    <source>
        <strain evidence="2">Ar21-2</strain>
    </source>
</reference>
<evidence type="ECO:0000313" key="2">
    <source>
        <dbReference type="Proteomes" id="UP000217790"/>
    </source>
</evidence>
<dbReference type="InParanoid" id="A0A2H3DI28"/>
<dbReference type="PANTHER" id="PTHR35871">
    <property type="entry name" value="EXPRESSED PROTEIN"/>
    <property type="match status" value="1"/>
</dbReference>
<sequence>MTYEKWAVSSLQATVTLLCGTYCAQILRKLVHNYISDRTLLPLNPYGNWNQTMLVNKDLAQDINLYLQELGKDITAVKVVLFLACPDIKEKHGITKKISLHTAQRYLHALGYHWQEAKKGQYVDGHEHADVVWDRDKVFIPKIKELWHRMQIFDKDRKPIDGVRPDGKCIVLWFHNESIFYAHDQRRKSWYHIAEVAKPYRKEEGASLMIADFFSANFGWLQSADVKRNGYFTMDNIIAQANEAMDILSDFGNDIEHVFIYDNATTHKKCADDEISACKMPRNTPPPGKNWLVDDATFNDAPQPLYFPEDHPCAGVFKGMATILQECGFSMEYIKTKKAECKGFKCASPAEDCYCCCILFNQLDFANIKSFLKVTCEACSVQVIFLPKFHCYAKRLYQLNPEFSWEDTLEKNALAALGEIPIVSMHRFVNCSLRFMDAYACGLNGRQAAWAARHYRGHQVLPDSILEELKKENII</sequence>
<dbReference type="AlphaFoldDB" id="A0A2H3DI28"/>
<name>A0A2H3DI28_ARMGA</name>
<gene>
    <name evidence="1" type="ORF">ARMGADRAFT_1045964</name>
</gene>
<proteinExistence type="predicted"/>
<organism evidence="1 2">
    <name type="scientific">Armillaria gallica</name>
    <name type="common">Bulbous honey fungus</name>
    <name type="synonym">Armillaria bulbosa</name>
    <dbReference type="NCBI Taxonomy" id="47427"/>
    <lineage>
        <taxon>Eukaryota</taxon>
        <taxon>Fungi</taxon>
        <taxon>Dikarya</taxon>
        <taxon>Basidiomycota</taxon>
        <taxon>Agaricomycotina</taxon>
        <taxon>Agaricomycetes</taxon>
        <taxon>Agaricomycetidae</taxon>
        <taxon>Agaricales</taxon>
        <taxon>Marasmiineae</taxon>
        <taxon>Physalacriaceae</taxon>
        <taxon>Armillaria</taxon>
    </lineage>
</organism>
<accession>A0A2H3DI28</accession>
<protein>
    <submittedName>
        <fullName evidence="1">Uncharacterized protein</fullName>
    </submittedName>
</protein>